<reference evidence="14" key="1">
    <citation type="journal article" date="2020" name="mSystems">
        <title>Genome- and Community-Level Interaction Insights into Carbon Utilization and Element Cycling Functions of Hydrothermarchaeota in Hydrothermal Sediment.</title>
        <authorList>
            <person name="Zhou Z."/>
            <person name="Liu Y."/>
            <person name="Xu W."/>
            <person name="Pan J."/>
            <person name="Luo Z.H."/>
            <person name="Li M."/>
        </authorList>
    </citation>
    <scope>NUCLEOTIDE SEQUENCE [LARGE SCALE GENOMIC DNA]</scope>
    <source>
        <strain evidence="15">SpSt-62</strain>
        <strain evidence="14">SpSt-97</strain>
    </source>
</reference>
<keyword evidence="10 11" id="KW-0413">Isomerase</keyword>
<evidence type="ECO:0000256" key="2">
    <source>
        <dbReference type="ARBA" id="ARBA00004496"/>
    </source>
</evidence>
<dbReference type="InterPro" id="IPR011060">
    <property type="entry name" value="RibuloseP-bd_barrel"/>
</dbReference>
<dbReference type="Gene3D" id="3.20.20.70">
    <property type="entry name" value="Aldolase class I"/>
    <property type="match status" value="1"/>
</dbReference>
<keyword evidence="7 11" id="KW-0963">Cytoplasm</keyword>
<organism evidence="14">
    <name type="scientific">Geoglobus ahangari</name>
    <dbReference type="NCBI Taxonomy" id="113653"/>
    <lineage>
        <taxon>Archaea</taxon>
        <taxon>Methanobacteriati</taxon>
        <taxon>Methanobacteriota</taxon>
        <taxon>Archaeoglobi</taxon>
        <taxon>Archaeoglobales</taxon>
        <taxon>Archaeoglobaceae</taxon>
        <taxon>Geoglobus</taxon>
    </lineage>
</organism>
<dbReference type="GO" id="GO:0003949">
    <property type="term" value="F:1-(5-phosphoribosyl)-5-[(5-phosphoribosylamino)methylideneamino]imidazole-4-carboxamide isomerase activity"/>
    <property type="evidence" value="ECO:0007669"/>
    <property type="project" value="UniProtKB-UniRule"/>
</dbReference>
<dbReference type="InterPro" id="IPR044524">
    <property type="entry name" value="Isoase_HisA-like"/>
</dbReference>
<evidence type="ECO:0000256" key="10">
    <source>
        <dbReference type="ARBA" id="ARBA00023235"/>
    </source>
</evidence>
<dbReference type="PANTHER" id="PTHR43090:SF2">
    <property type="entry name" value="1-(5-PHOSPHORIBOSYL)-5-[(5-PHOSPHORIBOSYLAMINO)METHYLIDENEAMINO] IMIDAZOLE-4-CARBOXAMIDE ISOMERASE"/>
    <property type="match status" value="1"/>
</dbReference>
<dbReference type="NCBIfam" id="NF010112">
    <property type="entry name" value="PRK13585.1"/>
    <property type="match status" value="1"/>
</dbReference>
<dbReference type="UniPathway" id="UPA00031">
    <property type="reaction ID" value="UER00009"/>
</dbReference>
<keyword evidence="8 11" id="KW-0028">Amino-acid biosynthesis</keyword>
<evidence type="ECO:0000256" key="8">
    <source>
        <dbReference type="ARBA" id="ARBA00022605"/>
    </source>
</evidence>
<sequence>MFRIIPAVDIKDGKCVQLQQGDEKKKIVEIDDVIGIARKWVEIGAKWLHIIDLDGSFKGKLTHEDIVLEISRFTKVQVGGGIRTPEIAENLLRKGIDKVIIGTLAVKDPESVRELAKRYPGRVIIAIDSRKGEVVVKGWKEGAGISPVDLAKLYEDCEVEFLYTNVDVEGLMGGINYDNVKTVVKKVRRPVIVAGGITTIDDVVKIKDTGAVGVVIGSALYTGKLKLEDLLKLEDEL</sequence>
<dbReference type="Pfam" id="PF00977">
    <property type="entry name" value="His_biosynth"/>
    <property type="match status" value="1"/>
</dbReference>
<comment type="pathway">
    <text evidence="3 11 13">Amino-acid biosynthesis; L-histidine biosynthesis; L-histidine from 5-phospho-alpha-D-ribose 1-diphosphate: step 4/9.</text>
</comment>
<dbReference type="HAMAP" id="MF_01014">
    <property type="entry name" value="HisA"/>
    <property type="match status" value="1"/>
</dbReference>
<dbReference type="GO" id="GO:0005737">
    <property type="term" value="C:cytoplasm"/>
    <property type="evidence" value="ECO:0007669"/>
    <property type="project" value="UniProtKB-SubCell"/>
</dbReference>
<dbReference type="NCBIfam" id="TIGR00007">
    <property type="entry name" value="1-(5-phosphoribosyl)-5-[(5-phosphoribosylamino)methylideneamino]imidazole-4-carboxamide isomerase"/>
    <property type="match status" value="1"/>
</dbReference>
<dbReference type="AlphaFoldDB" id="A0A7C3YBM9"/>
<dbReference type="SUPFAM" id="SSF51366">
    <property type="entry name" value="Ribulose-phoshate binding barrel"/>
    <property type="match status" value="1"/>
</dbReference>
<evidence type="ECO:0000256" key="12">
    <source>
        <dbReference type="RuleBase" id="RU003657"/>
    </source>
</evidence>
<evidence type="ECO:0000256" key="7">
    <source>
        <dbReference type="ARBA" id="ARBA00022490"/>
    </source>
</evidence>
<comment type="caution">
    <text evidence="14">The sequence shown here is derived from an EMBL/GenBank/DDBJ whole genome shotgun (WGS) entry which is preliminary data.</text>
</comment>
<evidence type="ECO:0000256" key="5">
    <source>
        <dbReference type="ARBA" id="ARBA00012550"/>
    </source>
</evidence>
<evidence type="ECO:0000256" key="13">
    <source>
        <dbReference type="RuleBase" id="RU003658"/>
    </source>
</evidence>
<comment type="subcellular location">
    <subcellularLocation>
        <location evidence="2 11 13">Cytoplasm</location>
    </subcellularLocation>
</comment>
<feature type="active site" description="Proton acceptor" evidence="11">
    <location>
        <position position="9"/>
    </location>
</feature>
<feature type="active site" description="Proton donor" evidence="11">
    <location>
        <position position="128"/>
    </location>
</feature>
<evidence type="ECO:0000256" key="3">
    <source>
        <dbReference type="ARBA" id="ARBA00005133"/>
    </source>
</evidence>
<dbReference type="EC" id="5.3.1.16" evidence="5 11"/>
<evidence type="ECO:0000256" key="1">
    <source>
        <dbReference type="ARBA" id="ARBA00000901"/>
    </source>
</evidence>
<dbReference type="CDD" id="cd04732">
    <property type="entry name" value="HisA"/>
    <property type="match status" value="1"/>
</dbReference>
<comment type="catalytic activity">
    <reaction evidence="1 11 13">
        <text>1-(5-phospho-beta-D-ribosyl)-5-[(5-phospho-beta-D-ribosylamino)methylideneamino]imidazole-4-carboxamide = 5-[(5-phospho-1-deoxy-D-ribulos-1-ylimino)methylamino]-1-(5-phospho-beta-D-ribosyl)imidazole-4-carboxamide</text>
        <dbReference type="Rhea" id="RHEA:15469"/>
        <dbReference type="ChEBI" id="CHEBI:58435"/>
        <dbReference type="ChEBI" id="CHEBI:58525"/>
        <dbReference type="EC" id="5.3.1.16"/>
    </reaction>
</comment>
<dbReference type="PANTHER" id="PTHR43090">
    <property type="entry name" value="1-(5-PHOSPHORIBOSYL)-5-[(5-PHOSPHORIBOSYLAMINO)METHYLIDENEAMINO] IMIDAZOLE-4-CARBOXAMIDE ISOMERASE"/>
    <property type="match status" value="1"/>
</dbReference>
<evidence type="ECO:0000256" key="9">
    <source>
        <dbReference type="ARBA" id="ARBA00023102"/>
    </source>
</evidence>
<evidence type="ECO:0000313" key="14">
    <source>
        <dbReference type="EMBL" id="HGE65697.1"/>
    </source>
</evidence>
<accession>A0A7C3YBM9</accession>
<evidence type="ECO:0000256" key="11">
    <source>
        <dbReference type="HAMAP-Rule" id="MF_01014"/>
    </source>
</evidence>
<dbReference type="InterPro" id="IPR013785">
    <property type="entry name" value="Aldolase_TIM"/>
</dbReference>
<dbReference type="GO" id="GO:0000105">
    <property type="term" value="P:L-histidine biosynthetic process"/>
    <property type="evidence" value="ECO:0007669"/>
    <property type="project" value="UniProtKB-UniRule"/>
</dbReference>
<name>A0A7C3YBM9_9EURY</name>
<dbReference type="FunFam" id="3.20.20.70:FF:000009">
    <property type="entry name" value="1-(5-phosphoribosyl)-5-[(5-phosphoribosylamino)methylideneamino] imidazole-4-carboxamide isomerase"/>
    <property type="match status" value="1"/>
</dbReference>
<protein>
    <recommendedName>
        <fullName evidence="6 11">1-(5-phosphoribosyl)-5-[(5-phosphoribosylamino)methylideneamino] imidazole-4-carboxamide isomerase</fullName>
        <ecNumber evidence="5 11">5.3.1.16</ecNumber>
    </recommendedName>
    <alternativeName>
        <fullName evidence="11">Phosphoribosylformimino-5-aminoimidazole carboxamide ribotide isomerase</fullName>
    </alternativeName>
</protein>
<comment type="similarity">
    <text evidence="4 11 12">Belongs to the HisA/HisF family.</text>
</comment>
<evidence type="ECO:0000256" key="4">
    <source>
        <dbReference type="ARBA" id="ARBA00009667"/>
    </source>
</evidence>
<keyword evidence="9 11" id="KW-0368">Histidine biosynthesis</keyword>
<dbReference type="GO" id="GO:0000162">
    <property type="term" value="P:L-tryptophan biosynthetic process"/>
    <property type="evidence" value="ECO:0007669"/>
    <property type="project" value="TreeGrafter"/>
</dbReference>
<dbReference type="EMBL" id="DTPI01000006">
    <property type="protein sequence ID" value="HGE65697.1"/>
    <property type="molecule type" value="Genomic_DNA"/>
</dbReference>
<dbReference type="InterPro" id="IPR006062">
    <property type="entry name" value="His_biosynth"/>
</dbReference>
<dbReference type="InterPro" id="IPR023016">
    <property type="entry name" value="HisA/PriA"/>
</dbReference>
<evidence type="ECO:0000313" key="15">
    <source>
        <dbReference type="EMBL" id="HGU59781.1"/>
    </source>
</evidence>
<proteinExistence type="inferred from homology"/>
<evidence type="ECO:0000256" key="6">
    <source>
        <dbReference type="ARBA" id="ARBA00018464"/>
    </source>
</evidence>
<dbReference type="EMBL" id="DTAK01000047">
    <property type="protein sequence ID" value="HGU59781.1"/>
    <property type="molecule type" value="Genomic_DNA"/>
</dbReference>
<gene>
    <name evidence="11" type="primary">hisA</name>
    <name evidence="15" type="ORF">ENT89_06505</name>
    <name evidence="14" type="ORF">ENX77_00965</name>
</gene>
<dbReference type="InterPro" id="IPR006063">
    <property type="entry name" value="HisA_bact_arch"/>
</dbReference>